<dbReference type="Pfam" id="PF05016">
    <property type="entry name" value="ParE_toxin"/>
    <property type="match status" value="1"/>
</dbReference>
<organism evidence="2">
    <name type="scientific">plant metagenome</name>
    <dbReference type="NCBI Taxonomy" id="1297885"/>
    <lineage>
        <taxon>unclassified sequences</taxon>
        <taxon>metagenomes</taxon>
        <taxon>organismal metagenomes</taxon>
    </lineage>
</organism>
<protein>
    <submittedName>
        <fullName evidence="2">Death on curing protein, Doc toxin</fullName>
    </submittedName>
</protein>
<dbReference type="AlphaFoldDB" id="A0A484S202"/>
<evidence type="ECO:0000256" key="1">
    <source>
        <dbReference type="ARBA" id="ARBA00022649"/>
    </source>
</evidence>
<dbReference type="EMBL" id="CAADII010000064">
    <property type="protein sequence ID" value="VFR56403.1"/>
    <property type="molecule type" value="Genomic_DNA"/>
</dbReference>
<reference evidence="2" key="1">
    <citation type="submission" date="2019-03" db="EMBL/GenBank/DDBJ databases">
        <authorList>
            <person name="Danneels B."/>
        </authorList>
    </citation>
    <scope>NUCLEOTIDE SEQUENCE</scope>
</reference>
<keyword evidence="1" id="KW-1277">Toxin-antitoxin system</keyword>
<dbReference type="Gene3D" id="3.30.2310.20">
    <property type="entry name" value="RelE-like"/>
    <property type="match status" value="1"/>
</dbReference>
<proteinExistence type="predicted"/>
<sequence length="109" mass="12228">MNYEVAFAPSARADLKRLYAHLLDRADTLEDLALAERALAAIETAVQVHLSRTPFIYRQASGRQALRRELIIPFGATGYVALYEIARPGFVLVLAVRHQREQDYAAPSM</sequence>
<name>A0A484S202_9ZZZZ</name>
<evidence type="ECO:0000313" key="2">
    <source>
        <dbReference type="EMBL" id="VFR56403.1"/>
    </source>
</evidence>
<dbReference type="InterPro" id="IPR007712">
    <property type="entry name" value="RelE/ParE_toxin"/>
</dbReference>
<accession>A0A484S202</accession>
<dbReference type="InterPro" id="IPR035093">
    <property type="entry name" value="RelE/ParE_toxin_dom_sf"/>
</dbReference>
<gene>
    <name evidence="2" type="ORF">BRI6_2818</name>
</gene>